<evidence type="ECO:0000313" key="9">
    <source>
        <dbReference type="EMBL" id="KAF7708052.1"/>
    </source>
</evidence>
<feature type="domain" description="H15" evidence="8">
    <location>
        <begin position="30"/>
        <end position="103"/>
    </location>
</feature>
<dbReference type="SUPFAM" id="SSF46785">
    <property type="entry name" value="Winged helix' DNA-binding domain"/>
    <property type="match status" value="1"/>
</dbReference>
<dbReference type="OrthoDB" id="1110759at2759"/>
<protein>
    <recommendedName>
        <fullName evidence="8">H15 domain-containing protein</fullName>
    </recommendedName>
</protein>
<reference evidence="9" key="1">
    <citation type="submission" date="2020-08" db="EMBL/GenBank/DDBJ databases">
        <title>Chromosome-level assembly of Southern catfish (Silurus meridionalis) provides insights into visual adaptation to the nocturnal and benthic lifestyles.</title>
        <authorList>
            <person name="Zhang Y."/>
            <person name="Wang D."/>
            <person name="Peng Z."/>
        </authorList>
    </citation>
    <scope>NUCLEOTIDE SEQUENCE</scope>
    <source>
        <strain evidence="9">SWU-2019-XX</strain>
        <tissue evidence="9">Muscle</tissue>
    </source>
</reference>
<evidence type="ECO:0000256" key="1">
    <source>
        <dbReference type="ARBA" id="ARBA00004123"/>
    </source>
</evidence>
<comment type="similarity">
    <text evidence="6">Belongs to the histone H1/H5 family.</text>
</comment>
<feature type="compositionally biased region" description="Basic residues" evidence="7">
    <location>
        <begin position="112"/>
        <end position="161"/>
    </location>
</feature>
<dbReference type="PANTHER" id="PTHR11467:SF182">
    <property type="entry name" value="HISTONE H1.0"/>
    <property type="match status" value="1"/>
</dbReference>
<dbReference type="GO" id="GO:0006334">
    <property type="term" value="P:nucleosome assembly"/>
    <property type="evidence" value="ECO:0007669"/>
    <property type="project" value="InterPro"/>
</dbReference>
<dbReference type="PANTHER" id="PTHR11467">
    <property type="entry name" value="HISTONE H1"/>
    <property type="match status" value="1"/>
</dbReference>
<dbReference type="GO" id="GO:0030261">
    <property type="term" value="P:chromosome condensation"/>
    <property type="evidence" value="ECO:0007669"/>
    <property type="project" value="TreeGrafter"/>
</dbReference>
<dbReference type="InterPro" id="IPR036390">
    <property type="entry name" value="WH_DNA-bd_sf"/>
</dbReference>
<comment type="subcellular location">
    <subcellularLocation>
        <location evidence="2">Chromosome</location>
    </subcellularLocation>
    <subcellularLocation>
        <location evidence="1 6">Nucleus</location>
    </subcellularLocation>
</comment>
<organism evidence="9 10">
    <name type="scientific">Silurus meridionalis</name>
    <name type="common">Southern catfish</name>
    <name type="synonym">Silurus soldatovi meridionalis</name>
    <dbReference type="NCBI Taxonomy" id="175797"/>
    <lineage>
        <taxon>Eukaryota</taxon>
        <taxon>Metazoa</taxon>
        <taxon>Chordata</taxon>
        <taxon>Craniata</taxon>
        <taxon>Vertebrata</taxon>
        <taxon>Euteleostomi</taxon>
        <taxon>Actinopterygii</taxon>
        <taxon>Neopterygii</taxon>
        <taxon>Teleostei</taxon>
        <taxon>Ostariophysi</taxon>
        <taxon>Siluriformes</taxon>
        <taxon>Siluridae</taxon>
        <taxon>Silurus</taxon>
    </lineage>
</organism>
<dbReference type="GO" id="GO:0045910">
    <property type="term" value="P:negative regulation of DNA recombination"/>
    <property type="evidence" value="ECO:0007669"/>
    <property type="project" value="TreeGrafter"/>
</dbReference>
<name>A0A8T0BLB4_SILME</name>
<dbReference type="Pfam" id="PF00538">
    <property type="entry name" value="Linker_histone"/>
    <property type="match status" value="1"/>
</dbReference>
<dbReference type="AlphaFoldDB" id="A0A8T0BLB4"/>
<feature type="compositionally biased region" description="Basic residues" evidence="7">
    <location>
        <begin position="182"/>
        <end position="226"/>
    </location>
</feature>
<dbReference type="PRINTS" id="PR00624">
    <property type="entry name" value="HISTONEH5"/>
</dbReference>
<dbReference type="GO" id="GO:0000786">
    <property type="term" value="C:nucleosome"/>
    <property type="evidence" value="ECO:0007669"/>
    <property type="project" value="InterPro"/>
</dbReference>
<evidence type="ECO:0000313" key="10">
    <source>
        <dbReference type="Proteomes" id="UP000606274"/>
    </source>
</evidence>
<dbReference type="CDD" id="cd00073">
    <property type="entry name" value="H15"/>
    <property type="match status" value="1"/>
</dbReference>
<dbReference type="FunFam" id="1.10.10.10:FF:000140">
    <property type="entry name" value="Histone H1.0"/>
    <property type="match status" value="1"/>
</dbReference>
<dbReference type="GO" id="GO:0003690">
    <property type="term" value="F:double-stranded DNA binding"/>
    <property type="evidence" value="ECO:0007669"/>
    <property type="project" value="TreeGrafter"/>
</dbReference>
<comment type="caution">
    <text evidence="9">The sequence shown here is derived from an EMBL/GenBank/DDBJ whole genome shotgun (WGS) entry which is preliminary data.</text>
</comment>
<accession>A0A8T0BLB4</accession>
<dbReference type="EMBL" id="JABFDY010000004">
    <property type="protein sequence ID" value="KAF7708052.1"/>
    <property type="molecule type" value="Genomic_DNA"/>
</dbReference>
<evidence type="ECO:0000256" key="4">
    <source>
        <dbReference type="ARBA" id="ARBA00023125"/>
    </source>
</evidence>
<dbReference type="InterPro" id="IPR036388">
    <property type="entry name" value="WH-like_DNA-bd_sf"/>
</dbReference>
<keyword evidence="5 6" id="KW-0539">Nucleus</keyword>
<dbReference type="GO" id="GO:0031492">
    <property type="term" value="F:nucleosomal DNA binding"/>
    <property type="evidence" value="ECO:0007669"/>
    <property type="project" value="TreeGrafter"/>
</dbReference>
<dbReference type="GO" id="GO:0005634">
    <property type="term" value="C:nucleus"/>
    <property type="evidence" value="ECO:0007669"/>
    <property type="project" value="UniProtKB-SubCell"/>
</dbReference>
<dbReference type="PROSITE" id="PS51504">
    <property type="entry name" value="H15"/>
    <property type="match status" value="1"/>
</dbReference>
<keyword evidence="4 6" id="KW-0238">DNA-binding</keyword>
<feature type="region of interest" description="Disordered" evidence="7">
    <location>
        <begin position="97"/>
        <end position="226"/>
    </location>
</feature>
<dbReference type="InterPro" id="IPR005819">
    <property type="entry name" value="H1/H5"/>
</dbReference>
<evidence type="ECO:0000259" key="8">
    <source>
        <dbReference type="PROSITE" id="PS51504"/>
    </source>
</evidence>
<evidence type="ECO:0000256" key="3">
    <source>
        <dbReference type="ARBA" id="ARBA00022454"/>
    </source>
</evidence>
<dbReference type="Proteomes" id="UP000606274">
    <property type="component" value="Unassembled WGS sequence"/>
</dbReference>
<evidence type="ECO:0000256" key="7">
    <source>
        <dbReference type="SAM" id="MobiDB-lite"/>
    </source>
</evidence>
<dbReference type="Gene3D" id="1.10.10.10">
    <property type="entry name" value="Winged helix-like DNA-binding domain superfamily/Winged helix DNA-binding domain"/>
    <property type="match status" value="1"/>
</dbReference>
<dbReference type="SMART" id="SM00526">
    <property type="entry name" value="H15"/>
    <property type="match status" value="1"/>
</dbReference>
<keyword evidence="10" id="KW-1185">Reference proteome</keyword>
<evidence type="ECO:0000256" key="5">
    <source>
        <dbReference type="ARBA" id="ARBA00023242"/>
    </source>
</evidence>
<dbReference type="GO" id="GO:0030527">
    <property type="term" value="F:structural constituent of chromatin"/>
    <property type="evidence" value="ECO:0007669"/>
    <property type="project" value="InterPro"/>
</dbReference>
<sequence>MPLRLVKAMTETAATPAKARKAKAVKKATSHPKYSDMIEAAVLADKSRGGASRQSIQKYVKSHYKVGDAADVQIKLALKRLVATGFLRHTKGIGASGSFKLAKAEEPAKQQAQKKKPAAAPKKKPSAAVKAKKPAAASKPKKAPKPKRVVAKSPGKAKKTRAAAAAAAASKPKRKTAPEKKKTTKSPVKVKKAVKKPKTATKPKKVKTAARKTKGKSPSKRAAKKK</sequence>
<keyword evidence="3 6" id="KW-0158">Chromosome</keyword>
<dbReference type="InterPro" id="IPR005818">
    <property type="entry name" value="Histone_H1/H5_H15"/>
</dbReference>
<evidence type="ECO:0000256" key="6">
    <source>
        <dbReference type="RuleBase" id="RU003894"/>
    </source>
</evidence>
<evidence type="ECO:0000256" key="2">
    <source>
        <dbReference type="ARBA" id="ARBA00004286"/>
    </source>
</evidence>
<proteinExistence type="inferred from homology"/>
<gene>
    <name evidence="9" type="ORF">HF521_017109</name>
</gene>